<dbReference type="EMBL" id="JABSTR010000006">
    <property type="protein sequence ID" value="KAH9373705.1"/>
    <property type="molecule type" value="Genomic_DNA"/>
</dbReference>
<comment type="caution">
    <text evidence="2">The sequence shown here is derived from an EMBL/GenBank/DDBJ whole genome shotgun (WGS) entry which is preliminary data.</text>
</comment>
<feature type="region of interest" description="Disordered" evidence="1">
    <location>
        <begin position="95"/>
        <end position="120"/>
    </location>
</feature>
<organism evidence="2 3">
    <name type="scientific">Haemaphysalis longicornis</name>
    <name type="common">Bush tick</name>
    <dbReference type="NCBI Taxonomy" id="44386"/>
    <lineage>
        <taxon>Eukaryota</taxon>
        <taxon>Metazoa</taxon>
        <taxon>Ecdysozoa</taxon>
        <taxon>Arthropoda</taxon>
        <taxon>Chelicerata</taxon>
        <taxon>Arachnida</taxon>
        <taxon>Acari</taxon>
        <taxon>Parasitiformes</taxon>
        <taxon>Ixodida</taxon>
        <taxon>Ixodoidea</taxon>
        <taxon>Ixodidae</taxon>
        <taxon>Haemaphysalinae</taxon>
        <taxon>Haemaphysalis</taxon>
    </lineage>
</organism>
<feature type="compositionally biased region" description="Low complexity" evidence="1">
    <location>
        <begin position="99"/>
        <end position="108"/>
    </location>
</feature>
<dbReference type="AlphaFoldDB" id="A0A9J6GFZ1"/>
<evidence type="ECO:0000256" key="1">
    <source>
        <dbReference type="SAM" id="MobiDB-lite"/>
    </source>
</evidence>
<feature type="region of interest" description="Disordered" evidence="1">
    <location>
        <begin position="30"/>
        <end position="79"/>
    </location>
</feature>
<gene>
    <name evidence="2" type="ORF">HPB48_018650</name>
</gene>
<evidence type="ECO:0000313" key="3">
    <source>
        <dbReference type="Proteomes" id="UP000821853"/>
    </source>
</evidence>
<sequence length="152" mass="15712">MPRPSPTEPPASSPVTSAGAVAFAHLVADSSSPLSQTLVGRAGFRPRVRSSESSRSFRSRAGFTLGSSPTAPLVVRGPGLTGGMPKAFLVRKARSHWRPAPTATSPASVTPPPSPDQAPQALVVSRCPPFQGNLVIGEFAFPRRSSGDVSGQ</sequence>
<keyword evidence="3" id="KW-1185">Reference proteome</keyword>
<accession>A0A9J6GFZ1</accession>
<name>A0A9J6GFZ1_HAELO</name>
<reference evidence="2 3" key="1">
    <citation type="journal article" date="2020" name="Cell">
        <title>Large-Scale Comparative Analyses of Tick Genomes Elucidate Their Genetic Diversity and Vector Capacities.</title>
        <authorList>
            <consortium name="Tick Genome and Microbiome Consortium (TIGMIC)"/>
            <person name="Jia N."/>
            <person name="Wang J."/>
            <person name="Shi W."/>
            <person name="Du L."/>
            <person name="Sun Y."/>
            <person name="Zhan W."/>
            <person name="Jiang J.F."/>
            <person name="Wang Q."/>
            <person name="Zhang B."/>
            <person name="Ji P."/>
            <person name="Bell-Sakyi L."/>
            <person name="Cui X.M."/>
            <person name="Yuan T.T."/>
            <person name="Jiang B.G."/>
            <person name="Yang W.F."/>
            <person name="Lam T.T."/>
            <person name="Chang Q.C."/>
            <person name="Ding S.J."/>
            <person name="Wang X.J."/>
            <person name="Zhu J.G."/>
            <person name="Ruan X.D."/>
            <person name="Zhao L."/>
            <person name="Wei J.T."/>
            <person name="Ye R.Z."/>
            <person name="Que T.C."/>
            <person name="Du C.H."/>
            <person name="Zhou Y.H."/>
            <person name="Cheng J.X."/>
            <person name="Dai P.F."/>
            <person name="Guo W.B."/>
            <person name="Han X.H."/>
            <person name="Huang E.J."/>
            <person name="Li L.F."/>
            <person name="Wei W."/>
            <person name="Gao Y.C."/>
            <person name="Liu J.Z."/>
            <person name="Shao H.Z."/>
            <person name="Wang X."/>
            <person name="Wang C.C."/>
            <person name="Yang T.C."/>
            <person name="Huo Q.B."/>
            <person name="Li W."/>
            <person name="Chen H.Y."/>
            <person name="Chen S.E."/>
            <person name="Zhou L.G."/>
            <person name="Ni X.B."/>
            <person name="Tian J.H."/>
            <person name="Sheng Y."/>
            <person name="Liu T."/>
            <person name="Pan Y.S."/>
            <person name="Xia L.Y."/>
            <person name="Li J."/>
            <person name="Zhao F."/>
            <person name="Cao W.C."/>
        </authorList>
    </citation>
    <scope>NUCLEOTIDE SEQUENCE [LARGE SCALE GENOMIC DNA]</scope>
    <source>
        <strain evidence="2">HaeL-2018</strain>
    </source>
</reference>
<feature type="compositionally biased region" description="Low complexity" evidence="1">
    <location>
        <begin position="51"/>
        <end position="60"/>
    </location>
</feature>
<evidence type="ECO:0000313" key="2">
    <source>
        <dbReference type="EMBL" id="KAH9373705.1"/>
    </source>
</evidence>
<proteinExistence type="predicted"/>
<dbReference type="VEuPathDB" id="VectorBase:HLOH_059663"/>
<protein>
    <submittedName>
        <fullName evidence="2">Uncharacterized protein</fullName>
    </submittedName>
</protein>
<dbReference type="Proteomes" id="UP000821853">
    <property type="component" value="Chromosome 4"/>
</dbReference>